<sequence>MYKIPNLTIHNTKDEPITNKDKYSFWQSLHITLCYLFEHKRYAGPFNNKNLITHLGLIIYKADSSSVKNAQSFPIATLKDLYNFLDL</sequence>
<dbReference type="EMBL" id="MRCU01000006">
    <property type="protein sequence ID" value="RKK16942.1"/>
    <property type="molecule type" value="Genomic_DNA"/>
</dbReference>
<dbReference type="AlphaFoldDB" id="A0A3L6NGB3"/>
<gene>
    <name evidence="1" type="ORF">BFJ65_g10493</name>
</gene>
<proteinExistence type="predicted"/>
<evidence type="ECO:0000313" key="2">
    <source>
        <dbReference type="Proteomes" id="UP000270866"/>
    </source>
</evidence>
<protein>
    <submittedName>
        <fullName evidence="1">Uncharacterized protein</fullName>
    </submittedName>
</protein>
<name>A0A3L6NGB3_FUSOX</name>
<organism evidence="1 2">
    <name type="scientific">Fusarium oxysporum f. sp. cepae</name>
    <dbReference type="NCBI Taxonomy" id="396571"/>
    <lineage>
        <taxon>Eukaryota</taxon>
        <taxon>Fungi</taxon>
        <taxon>Dikarya</taxon>
        <taxon>Ascomycota</taxon>
        <taxon>Pezizomycotina</taxon>
        <taxon>Sordariomycetes</taxon>
        <taxon>Hypocreomycetidae</taxon>
        <taxon>Hypocreales</taxon>
        <taxon>Nectriaceae</taxon>
        <taxon>Fusarium</taxon>
        <taxon>Fusarium oxysporum species complex</taxon>
    </lineage>
</organism>
<reference evidence="1 2" key="1">
    <citation type="journal article" date="2018" name="Sci. Rep.">
        <title>Characterisation of pathogen-specific regions and novel effector candidates in Fusarium oxysporum f. sp. cepae.</title>
        <authorList>
            <person name="Armitage A.D."/>
            <person name="Taylor A."/>
            <person name="Sobczyk M.K."/>
            <person name="Baxter L."/>
            <person name="Greenfield B.P."/>
            <person name="Bates H.J."/>
            <person name="Wilson F."/>
            <person name="Jackson A.C."/>
            <person name="Ott S."/>
            <person name="Harrison R.J."/>
            <person name="Clarkson J.P."/>
        </authorList>
    </citation>
    <scope>NUCLEOTIDE SEQUENCE [LARGE SCALE GENOMIC DNA]</scope>
    <source>
        <strain evidence="1 2">FoC_Fus2</strain>
    </source>
</reference>
<dbReference type="Proteomes" id="UP000270866">
    <property type="component" value="Chromosome 8"/>
</dbReference>
<evidence type="ECO:0000313" key="1">
    <source>
        <dbReference type="EMBL" id="RKK16942.1"/>
    </source>
</evidence>
<accession>A0A3L6NGB3</accession>
<comment type="caution">
    <text evidence="1">The sequence shown here is derived from an EMBL/GenBank/DDBJ whole genome shotgun (WGS) entry which is preliminary data.</text>
</comment>